<dbReference type="GO" id="GO:0016874">
    <property type="term" value="F:ligase activity"/>
    <property type="evidence" value="ECO:0007669"/>
    <property type="project" value="UniProtKB-KW"/>
</dbReference>
<dbReference type="Gene3D" id="3.30.300.30">
    <property type="match status" value="1"/>
</dbReference>
<name>A0ABP3G9W2_9ACTN</name>
<evidence type="ECO:0000313" key="3">
    <source>
        <dbReference type="EMBL" id="GAA0339799.1"/>
    </source>
</evidence>
<dbReference type="InterPro" id="IPR020845">
    <property type="entry name" value="AMP-binding_CS"/>
</dbReference>
<dbReference type="PROSITE" id="PS00455">
    <property type="entry name" value="AMP_BINDING"/>
    <property type="match status" value="1"/>
</dbReference>
<dbReference type="InterPro" id="IPR045851">
    <property type="entry name" value="AMP-bd_C_sf"/>
</dbReference>
<sequence>MNLGRWIRDRARTTPHRTAIVFGDEEITYAELDARSERLAAGLLARGLRPGDRIATLTDNRPEHAELFFACAKAGLILVPLNVRLTLPELTYQVGDAGPAMLCTGPGRAAPPFTGPVVELTRDGLDAVAADPAAGGLPGDAGPDAGLLIVYTAGTTGRPKGALLTHANCFWTNLSLDRGCELREDDVVLQVLPQFHVGGWNVQPLLAWWKGATVVLEPSFDPARALRLITERRVTTMMGVPATYQFMAARPEFATADLSSLRCVVVGGAPMPEPLLRAWLDRGVRITQGYGLTEAAPNVLCLPPEEVARRVGWAGKPYPHVDVALLGPGGPLDGPGRGELIVRGPNVFAGYWRNPAATREAVPDGWLRTGDVAERDAEGFYRICDRVKDMYVSGGENVYPAEVESVLAAFPGVAEVAVVGVPDERWGEVGCAYVAGDVPVEELLAHCRERLAAFKVPKYVRSVPALPRSAVGKTLKNELRAEFGG</sequence>
<dbReference type="SUPFAM" id="SSF56801">
    <property type="entry name" value="Acetyl-CoA synthetase-like"/>
    <property type="match status" value="1"/>
</dbReference>
<evidence type="ECO:0000259" key="2">
    <source>
        <dbReference type="Pfam" id="PF13193"/>
    </source>
</evidence>
<dbReference type="InterPro" id="IPR050237">
    <property type="entry name" value="ATP-dep_AMP-bd_enzyme"/>
</dbReference>
<keyword evidence="4" id="KW-1185">Reference proteome</keyword>
<dbReference type="Pfam" id="PF00501">
    <property type="entry name" value="AMP-binding"/>
    <property type="match status" value="1"/>
</dbReference>
<evidence type="ECO:0000259" key="1">
    <source>
        <dbReference type="Pfam" id="PF00501"/>
    </source>
</evidence>
<dbReference type="EMBL" id="BAAABM010000022">
    <property type="protein sequence ID" value="GAA0339799.1"/>
    <property type="molecule type" value="Genomic_DNA"/>
</dbReference>
<reference evidence="4" key="1">
    <citation type="journal article" date="2019" name="Int. J. Syst. Evol. Microbiol.">
        <title>The Global Catalogue of Microorganisms (GCM) 10K type strain sequencing project: providing services to taxonomists for standard genome sequencing and annotation.</title>
        <authorList>
            <consortium name="The Broad Institute Genomics Platform"/>
            <consortium name="The Broad Institute Genome Sequencing Center for Infectious Disease"/>
            <person name="Wu L."/>
            <person name="Ma J."/>
        </authorList>
    </citation>
    <scope>NUCLEOTIDE SEQUENCE [LARGE SCALE GENOMIC DNA]</scope>
    <source>
        <strain evidence="4">JCM 3146</strain>
    </source>
</reference>
<dbReference type="RefSeq" id="WP_252809210.1">
    <property type="nucleotide sequence ID" value="NZ_BAAABM010000022.1"/>
</dbReference>
<dbReference type="InterPro" id="IPR000873">
    <property type="entry name" value="AMP-dep_synth/lig_dom"/>
</dbReference>
<dbReference type="InterPro" id="IPR042099">
    <property type="entry name" value="ANL_N_sf"/>
</dbReference>
<dbReference type="Gene3D" id="3.40.50.12780">
    <property type="entry name" value="N-terminal domain of ligase-like"/>
    <property type="match status" value="1"/>
</dbReference>
<gene>
    <name evidence="3" type="ORF">GCM10010151_31790</name>
</gene>
<organism evidence="3 4">
    <name type="scientific">Actinoallomurus spadix</name>
    <dbReference type="NCBI Taxonomy" id="79912"/>
    <lineage>
        <taxon>Bacteria</taxon>
        <taxon>Bacillati</taxon>
        <taxon>Actinomycetota</taxon>
        <taxon>Actinomycetes</taxon>
        <taxon>Streptosporangiales</taxon>
        <taxon>Thermomonosporaceae</taxon>
        <taxon>Actinoallomurus</taxon>
    </lineage>
</organism>
<protein>
    <submittedName>
        <fullName evidence="3">Long-chain fatty acid--CoA ligase</fullName>
    </submittedName>
</protein>
<dbReference type="PANTHER" id="PTHR43767:SF1">
    <property type="entry name" value="NONRIBOSOMAL PEPTIDE SYNTHASE PES1 (EUROFUNG)-RELATED"/>
    <property type="match status" value="1"/>
</dbReference>
<accession>A0ABP3G9W2</accession>
<proteinExistence type="predicted"/>
<evidence type="ECO:0000313" key="4">
    <source>
        <dbReference type="Proteomes" id="UP001501822"/>
    </source>
</evidence>
<comment type="caution">
    <text evidence="3">The sequence shown here is derived from an EMBL/GenBank/DDBJ whole genome shotgun (WGS) entry which is preliminary data.</text>
</comment>
<dbReference type="Proteomes" id="UP001501822">
    <property type="component" value="Unassembled WGS sequence"/>
</dbReference>
<feature type="domain" description="AMP-dependent synthetase/ligase" evidence="1">
    <location>
        <begin position="8"/>
        <end position="352"/>
    </location>
</feature>
<dbReference type="InterPro" id="IPR025110">
    <property type="entry name" value="AMP-bd_C"/>
</dbReference>
<feature type="domain" description="AMP-binding enzyme C-terminal" evidence="2">
    <location>
        <begin position="402"/>
        <end position="473"/>
    </location>
</feature>
<keyword evidence="3" id="KW-0436">Ligase</keyword>
<dbReference type="PANTHER" id="PTHR43767">
    <property type="entry name" value="LONG-CHAIN-FATTY-ACID--COA LIGASE"/>
    <property type="match status" value="1"/>
</dbReference>
<dbReference type="Pfam" id="PF13193">
    <property type="entry name" value="AMP-binding_C"/>
    <property type="match status" value="1"/>
</dbReference>